<dbReference type="AlphaFoldDB" id="A0A1L4BQ35"/>
<organism evidence="3 4">
    <name type="scientific">Francisella uliginis</name>
    <dbReference type="NCBI Taxonomy" id="573570"/>
    <lineage>
        <taxon>Bacteria</taxon>
        <taxon>Pseudomonadati</taxon>
        <taxon>Pseudomonadota</taxon>
        <taxon>Gammaproteobacteria</taxon>
        <taxon>Thiotrichales</taxon>
        <taxon>Francisellaceae</taxon>
        <taxon>Francisella</taxon>
    </lineage>
</organism>
<evidence type="ECO:0000313" key="4">
    <source>
        <dbReference type="Proteomes" id="UP000184222"/>
    </source>
</evidence>
<dbReference type="KEGG" id="frx:F7310_00665"/>
<evidence type="ECO:0000313" key="3">
    <source>
        <dbReference type="EMBL" id="API85955.1"/>
    </source>
</evidence>
<sequence length="370" mass="42479">MNVLMIGGYDSPNDQYFDKTFCFFEKIVEKYDHVRGIYSVGNLENFKKLPTCVDFVEIGHPSSKLDFKGISKFRKVIKERNIDIVHCVSNRYLGIINLAVTFLKKKPKIICRRGIVRDIKYFDPTEYITYLSPNLSHVIALSECINKQLTSYKRFHDKVTTIYQSIEYKDLNISEDISLRKEYSIPDNTLIVGVVANYRKIKGLELLIEAMNSILEKKDKNICLVVIGEGCEKNLKGLVKQEVSDRVLFLGSKKDPANYVKSFDLYVQPSFSEGLSFALVESILVGCCPIVSNVGGMPEIVKNNERGLTFEKGNIADLENKIDYLIENSDERIKSSKNAKQWVEREFTMNKMVMKTYNLYEKLLTKEPNS</sequence>
<dbReference type="EMBL" id="CP016796">
    <property type="protein sequence ID" value="API85955.1"/>
    <property type="molecule type" value="Genomic_DNA"/>
</dbReference>
<dbReference type="InterPro" id="IPR028098">
    <property type="entry name" value="Glyco_trans_4-like_N"/>
</dbReference>
<dbReference type="Pfam" id="PF00534">
    <property type="entry name" value="Glycos_transf_1"/>
    <property type="match status" value="1"/>
</dbReference>
<evidence type="ECO:0000259" key="2">
    <source>
        <dbReference type="Pfam" id="PF13439"/>
    </source>
</evidence>
<accession>A0A1L4BQ35</accession>
<name>A0A1L4BQ35_9GAMM</name>
<dbReference type="RefSeq" id="WP_072711157.1">
    <property type="nucleotide sequence ID" value="NZ_CP016796.1"/>
</dbReference>
<reference evidence="3 4" key="1">
    <citation type="journal article" date="2016" name="Appl. Environ. Microbiol.">
        <title>Whole genome relationships among Francisella bacteria of diverse origin define new species and provide specific regions for detection.</title>
        <authorList>
            <person name="Challacombe J.F."/>
            <person name="Petersen J.M."/>
            <person name="Gallegos-Graves V."/>
            <person name="Hodge D."/>
            <person name="Pillai S."/>
            <person name="Kuske C.R."/>
        </authorList>
    </citation>
    <scope>NUCLEOTIDE SEQUENCE [LARGE SCALE GENOMIC DNA]</scope>
    <source>
        <strain evidence="4">TX07-7310</strain>
    </source>
</reference>
<feature type="domain" description="Glycosyltransferase subfamily 4-like N-terminal" evidence="2">
    <location>
        <begin position="57"/>
        <end position="166"/>
    </location>
</feature>
<dbReference type="STRING" id="573570.F7310_00665"/>
<dbReference type="SUPFAM" id="SSF53756">
    <property type="entry name" value="UDP-Glycosyltransferase/glycogen phosphorylase"/>
    <property type="match status" value="1"/>
</dbReference>
<dbReference type="OrthoDB" id="9777346at2"/>
<dbReference type="InterPro" id="IPR001296">
    <property type="entry name" value="Glyco_trans_1"/>
</dbReference>
<dbReference type="Gene3D" id="3.40.50.2000">
    <property type="entry name" value="Glycogen Phosphorylase B"/>
    <property type="match status" value="2"/>
</dbReference>
<feature type="domain" description="Glycosyl transferase family 1" evidence="1">
    <location>
        <begin position="179"/>
        <end position="342"/>
    </location>
</feature>
<dbReference type="GO" id="GO:0016757">
    <property type="term" value="F:glycosyltransferase activity"/>
    <property type="evidence" value="ECO:0007669"/>
    <property type="project" value="InterPro"/>
</dbReference>
<gene>
    <name evidence="3" type="ORF">F7310_00665</name>
</gene>
<protein>
    <submittedName>
        <fullName evidence="3">Uncharacterized protein</fullName>
    </submittedName>
</protein>
<dbReference type="Pfam" id="PF13439">
    <property type="entry name" value="Glyco_transf_4"/>
    <property type="match status" value="1"/>
</dbReference>
<dbReference type="Proteomes" id="UP000184222">
    <property type="component" value="Chromosome"/>
</dbReference>
<dbReference type="GO" id="GO:1901135">
    <property type="term" value="P:carbohydrate derivative metabolic process"/>
    <property type="evidence" value="ECO:0007669"/>
    <property type="project" value="UniProtKB-ARBA"/>
</dbReference>
<keyword evidence="4" id="KW-1185">Reference proteome</keyword>
<proteinExistence type="predicted"/>
<dbReference type="PANTHER" id="PTHR12526">
    <property type="entry name" value="GLYCOSYLTRANSFERASE"/>
    <property type="match status" value="1"/>
</dbReference>
<dbReference type="CDD" id="cd03801">
    <property type="entry name" value="GT4_PimA-like"/>
    <property type="match status" value="1"/>
</dbReference>
<evidence type="ECO:0000259" key="1">
    <source>
        <dbReference type="Pfam" id="PF00534"/>
    </source>
</evidence>